<accession>A0A6V8LGF1</accession>
<dbReference type="RefSeq" id="WP_173082888.1">
    <property type="nucleotide sequence ID" value="NZ_BAABJB010000012.1"/>
</dbReference>
<comment type="caution">
    <text evidence="1">The sequence shown here is derived from an EMBL/GenBank/DDBJ whole genome shotgun (WGS) entry which is preliminary data.</text>
</comment>
<gene>
    <name evidence="1" type="ORF">Prum_089760</name>
</gene>
<reference evidence="1 2" key="1">
    <citation type="submission" date="2020-03" db="EMBL/GenBank/DDBJ databases">
        <title>Whole genome shotgun sequence of Phytohabitans rumicis NBRC 108638.</title>
        <authorList>
            <person name="Komaki H."/>
            <person name="Tamura T."/>
        </authorList>
    </citation>
    <scope>NUCLEOTIDE SEQUENCE [LARGE SCALE GENOMIC DNA]</scope>
    <source>
        <strain evidence="1 2">NBRC 108638</strain>
    </source>
</reference>
<sequence length="224" mass="24630">MRQGQVTEAEVRAAVGMFREAYKAKQVIAALAEFEHYVTDVLLVDGDLHVPGDLDLSDERAYLLVVRGDLTVGGYYGDSDDPESFLLVTGDMRARDVVTGGWLEVHGDLHTGRLIGDYNDCSALIGGDVHAELFYGEEHWFTVEGRVNANVVVGSPRMSGKAPAGLELDDVRLLEYFDRELLCVDDDTDDDGSPLVEVDGFQDFGALKRRVWAGQPLKGHAERT</sequence>
<proteinExistence type="predicted"/>
<evidence type="ECO:0000313" key="2">
    <source>
        <dbReference type="Proteomes" id="UP000482960"/>
    </source>
</evidence>
<dbReference type="AlphaFoldDB" id="A0A6V8LGF1"/>
<dbReference type="Proteomes" id="UP000482960">
    <property type="component" value="Unassembled WGS sequence"/>
</dbReference>
<reference evidence="1 2" key="2">
    <citation type="submission" date="2020-03" db="EMBL/GenBank/DDBJ databases">
        <authorList>
            <person name="Ichikawa N."/>
            <person name="Kimura A."/>
            <person name="Kitahashi Y."/>
            <person name="Uohara A."/>
        </authorList>
    </citation>
    <scope>NUCLEOTIDE SEQUENCE [LARGE SCALE GENOMIC DNA]</scope>
    <source>
        <strain evidence="1 2">NBRC 108638</strain>
    </source>
</reference>
<organism evidence="1 2">
    <name type="scientific">Phytohabitans rumicis</name>
    <dbReference type="NCBI Taxonomy" id="1076125"/>
    <lineage>
        <taxon>Bacteria</taxon>
        <taxon>Bacillati</taxon>
        <taxon>Actinomycetota</taxon>
        <taxon>Actinomycetes</taxon>
        <taxon>Micromonosporales</taxon>
        <taxon>Micromonosporaceae</taxon>
    </lineage>
</organism>
<dbReference type="EMBL" id="BLPG01000001">
    <property type="protein sequence ID" value="GFJ95334.1"/>
    <property type="molecule type" value="Genomic_DNA"/>
</dbReference>
<name>A0A6V8LGF1_9ACTN</name>
<protein>
    <recommendedName>
        <fullName evidence="3">Polymer-forming cytoskeletal protein</fullName>
    </recommendedName>
</protein>
<keyword evidence="2" id="KW-1185">Reference proteome</keyword>
<evidence type="ECO:0008006" key="3">
    <source>
        <dbReference type="Google" id="ProtNLM"/>
    </source>
</evidence>
<evidence type="ECO:0000313" key="1">
    <source>
        <dbReference type="EMBL" id="GFJ95334.1"/>
    </source>
</evidence>